<dbReference type="EMBL" id="JAGGJA010000002">
    <property type="protein sequence ID" value="MCW9705948.1"/>
    <property type="molecule type" value="Genomic_DNA"/>
</dbReference>
<dbReference type="Proteomes" id="UP001207918">
    <property type="component" value="Unassembled WGS sequence"/>
</dbReference>
<dbReference type="Pfam" id="PF20094">
    <property type="entry name" value="GWxTD_dom"/>
    <property type="match status" value="1"/>
</dbReference>
<keyword evidence="3" id="KW-1185">Reference proteome</keyword>
<evidence type="ECO:0000259" key="1">
    <source>
        <dbReference type="Pfam" id="PF20094"/>
    </source>
</evidence>
<dbReference type="RefSeq" id="WP_265764645.1">
    <property type="nucleotide sequence ID" value="NZ_JAGGJA010000002.1"/>
</dbReference>
<name>A0ABT3PJ36_9BACT</name>
<sequence>MKNLSQHVLLLLFIFAISCSTSRNLDIERGTGYNFRAGHPEFRTSVYGYIDEEKGSTLDIRAEIVKGSLIYKEENDTLQARISIEYQVQDLENSGNILVSEQLERTVKSTEQSINATRETLDLQFSHQIDPSHYKILISVTDLNTNKNITQSVETAIPETQEGQYNLSNIQMYGKINDIGSWEPINTYDVQSKIDSLRFVFQVISPQSDQRMQIRSRLLQFESDTLYPRPMHYSNYSPSSIEYKGIDYDEETELQSSQRILTDYTSTFIEYKFANQDRGNYRFQVNAQRGEEEELFKARDFGIKSRNYPAISSAKELARPLIYLMGEGDHEELMEISNSDSLKKAVDKFWLKNIGNTNQARQVIEKYYQRVEEANKQFSNFKEGWKTDLGMIYILFGPPWYTEDHLKELIWYYSYNHSDPEYSYYFDQPKLKNKYFPFFHFLFNRSNFYYTVQYQQRQLWLSGQILTRQI</sequence>
<evidence type="ECO:0000313" key="2">
    <source>
        <dbReference type="EMBL" id="MCW9705948.1"/>
    </source>
</evidence>
<evidence type="ECO:0000313" key="3">
    <source>
        <dbReference type="Proteomes" id="UP001207918"/>
    </source>
</evidence>
<proteinExistence type="predicted"/>
<dbReference type="InterPro" id="IPR030959">
    <property type="entry name" value="GWxTD_dom"/>
</dbReference>
<feature type="domain" description="GWxTD" evidence="1">
    <location>
        <begin position="300"/>
        <end position="460"/>
    </location>
</feature>
<protein>
    <submittedName>
        <fullName evidence="2">GWxTD domain-containing protein</fullName>
    </submittedName>
</protein>
<reference evidence="2 3" key="1">
    <citation type="submission" date="2021-03" db="EMBL/GenBank/DDBJ databases">
        <title>Aliifodinibius sp. nov., a new bacterium isolated from saline soil.</title>
        <authorList>
            <person name="Galisteo C."/>
            <person name="De La Haba R."/>
            <person name="Sanchez-Porro C."/>
            <person name="Ventosa A."/>
        </authorList>
    </citation>
    <scope>NUCLEOTIDE SEQUENCE [LARGE SCALE GENOMIC DNA]</scope>
    <source>
        <strain evidence="2 3">1BSP15-2V2</strain>
    </source>
</reference>
<gene>
    <name evidence="2" type="ORF">J6I44_03750</name>
</gene>
<comment type="caution">
    <text evidence="2">The sequence shown here is derived from an EMBL/GenBank/DDBJ whole genome shotgun (WGS) entry which is preliminary data.</text>
</comment>
<accession>A0ABT3PJ36</accession>
<dbReference type="PROSITE" id="PS51257">
    <property type="entry name" value="PROKAR_LIPOPROTEIN"/>
    <property type="match status" value="1"/>
</dbReference>
<dbReference type="NCBIfam" id="TIGR04514">
    <property type="entry name" value="GWxTD_dom"/>
    <property type="match status" value="1"/>
</dbReference>
<organism evidence="2 3">
    <name type="scientific">Fodinibius salsisoli</name>
    <dbReference type="NCBI Taxonomy" id="2820877"/>
    <lineage>
        <taxon>Bacteria</taxon>
        <taxon>Pseudomonadati</taxon>
        <taxon>Balneolota</taxon>
        <taxon>Balneolia</taxon>
        <taxon>Balneolales</taxon>
        <taxon>Balneolaceae</taxon>
        <taxon>Fodinibius</taxon>
    </lineage>
</organism>